<comment type="caution">
    <text evidence="2">The sequence shown here is derived from an EMBL/GenBank/DDBJ whole genome shotgun (WGS) entry which is preliminary data.</text>
</comment>
<accession>A0ABT3AZ02</accession>
<reference evidence="2 3" key="1">
    <citation type="submission" date="2022-10" db="EMBL/GenBank/DDBJ databases">
        <title>Identification of biosynthetic pathway for the production of the potent trypsin inhibitor radiosumin.</title>
        <authorList>
            <person name="Fewer D.P."/>
            <person name="Delbaje E."/>
            <person name="Ouyang X."/>
            <person name="Agostino P.D."/>
            <person name="Wahlsten M."/>
            <person name="Jokela J."/>
            <person name="Permi P."/>
            <person name="Haapaniemi E."/>
            <person name="Koistinen H."/>
        </authorList>
    </citation>
    <scope>NUCLEOTIDE SEQUENCE [LARGE SCALE GENOMIC DNA]</scope>
    <source>
        <strain evidence="2 3">NIES-515</strain>
    </source>
</reference>
<evidence type="ECO:0000313" key="2">
    <source>
        <dbReference type="EMBL" id="MCV3214354.1"/>
    </source>
</evidence>
<sequence length="119" mass="13645">MSQLSDDDIYQEVGKIVANFRILKCYECAQAVMQWLAENGIEGRIIKIQTAYGEDYIISTRLESQGIIDSITLNGIHYGVEVKERVFDNLSTEGLPTEDWLNDFQCPSEEFLIDYLNEL</sequence>
<organism evidence="2 3">
    <name type="scientific">Plectonema radiosum NIES-515</name>
    <dbReference type="NCBI Taxonomy" id="2986073"/>
    <lineage>
        <taxon>Bacteria</taxon>
        <taxon>Bacillati</taxon>
        <taxon>Cyanobacteriota</taxon>
        <taxon>Cyanophyceae</taxon>
        <taxon>Oscillatoriophycideae</taxon>
        <taxon>Oscillatoriales</taxon>
        <taxon>Microcoleaceae</taxon>
        <taxon>Plectonema</taxon>
    </lineage>
</organism>
<dbReference type="Proteomes" id="UP001526143">
    <property type="component" value="Unassembled WGS sequence"/>
</dbReference>
<evidence type="ECO:0000259" key="1">
    <source>
        <dbReference type="Pfam" id="PF15643"/>
    </source>
</evidence>
<evidence type="ECO:0000313" key="3">
    <source>
        <dbReference type="Proteomes" id="UP001526143"/>
    </source>
</evidence>
<dbReference type="InterPro" id="IPR028910">
    <property type="entry name" value="Tox-PL-2_dom"/>
</dbReference>
<feature type="domain" description="Tox-PL-2" evidence="1">
    <location>
        <begin position="9"/>
        <end position="104"/>
    </location>
</feature>
<gene>
    <name evidence="2" type="ORF">OGM63_12675</name>
</gene>
<dbReference type="Pfam" id="PF15643">
    <property type="entry name" value="Tox-PL-2"/>
    <property type="match status" value="1"/>
</dbReference>
<protein>
    <recommendedName>
        <fullName evidence="1">Tox-PL-2 domain-containing protein</fullName>
    </recommendedName>
</protein>
<dbReference type="RefSeq" id="WP_263745928.1">
    <property type="nucleotide sequence ID" value="NZ_JAOWRF010000191.1"/>
</dbReference>
<name>A0ABT3AZ02_9CYAN</name>
<dbReference type="EMBL" id="JAOWRF010000191">
    <property type="protein sequence ID" value="MCV3214354.1"/>
    <property type="molecule type" value="Genomic_DNA"/>
</dbReference>
<proteinExistence type="predicted"/>
<keyword evidence="3" id="KW-1185">Reference proteome</keyword>